<accession>A0A4R9IH43</accession>
<dbReference type="InterPro" id="IPR000994">
    <property type="entry name" value="Pept_M24"/>
</dbReference>
<keyword evidence="2" id="KW-0031">Aminopeptidase</keyword>
<keyword evidence="2" id="KW-0378">Hydrolase</keyword>
<sequence length="223" mass="25891">MLNLENIREVQNIAKKTIEHVQLQTKEGMSEEDIKILAESFMLSNGIKKFWYYNVGAFVLAGNRSLLSISGKDYVPSKVKVKNGEVITIDLSPVLNNTWGDFARTFYIGKSNNEINEALEFIKNLHLMFIDIYNHNLAISMIHNELCKKIQNNGFELLDFRNNFGHSIEEDITLRKWFDSNNNEKFSTLKFFTFEPHIKKKGSSYGIKHENIYYYDGSKLTEV</sequence>
<gene>
    <name evidence="2" type="ORF">EHQ24_03105</name>
</gene>
<dbReference type="PANTHER" id="PTHR46112:SF2">
    <property type="entry name" value="XAA-PRO AMINOPEPTIDASE P-RELATED"/>
    <property type="match status" value="1"/>
</dbReference>
<dbReference type="Proteomes" id="UP000298009">
    <property type="component" value="Unassembled WGS sequence"/>
</dbReference>
<feature type="domain" description="Peptidase M24" evidence="1">
    <location>
        <begin position="5"/>
        <end position="213"/>
    </location>
</feature>
<dbReference type="GO" id="GO:0004177">
    <property type="term" value="F:aminopeptidase activity"/>
    <property type="evidence" value="ECO:0007669"/>
    <property type="project" value="UniProtKB-KW"/>
</dbReference>
<reference evidence="2" key="1">
    <citation type="journal article" date="2019" name="PLoS Negl. Trop. Dis.">
        <title>Revisiting the worldwide diversity of Leptospira species in the environment.</title>
        <authorList>
            <person name="Vincent A.T."/>
            <person name="Schiettekatte O."/>
            <person name="Bourhy P."/>
            <person name="Veyrier F.J."/>
            <person name="Picardeau M."/>
        </authorList>
    </citation>
    <scope>NUCLEOTIDE SEQUENCE [LARGE SCALE GENOMIC DNA]</scope>
    <source>
        <strain evidence="2">201800287</strain>
    </source>
</reference>
<keyword evidence="2" id="KW-0645">Protease</keyword>
<dbReference type="PANTHER" id="PTHR46112">
    <property type="entry name" value="AMINOPEPTIDASE"/>
    <property type="match status" value="1"/>
</dbReference>
<evidence type="ECO:0000313" key="2">
    <source>
        <dbReference type="EMBL" id="TGK87195.1"/>
    </source>
</evidence>
<comment type="caution">
    <text evidence="2">The sequence shown here is derived from an EMBL/GenBank/DDBJ whole genome shotgun (WGS) entry which is preliminary data.</text>
</comment>
<dbReference type="InterPro" id="IPR050659">
    <property type="entry name" value="Peptidase_M24B"/>
</dbReference>
<dbReference type="OrthoDB" id="9815473at2"/>
<proteinExistence type="predicted"/>
<dbReference type="InterPro" id="IPR036005">
    <property type="entry name" value="Creatinase/aminopeptidase-like"/>
</dbReference>
<dbReference type="Gene3D" id="3.90.230.10">
    <property type="entry name" value="Creatinase/methionine aminopeptidase superfamily"/>
    <property type="match status" value="1"/>
</dbReference>
<dbReference type="AlphaFoldDB" id="A0A4R9IH43"/>
<dbReference type="SUPFAM" id="SSF55920">
    <property type="entry name" value="Creatinase/aminopeptidase"/>
    <property type="match status" value="1"/>
</dbReference>
<dbReference type="Pfam" id="PF00557">
    <property type="entry name" value="Peptidase_M24"/>
    <property type="match status" value="1"/>
</dbReference>
<evidence type="ECO:0000313" key="3">
    <source>
        <dbReference type="Proteomes" id="UP000298009"/>
    </source>
</evidence>
<name>A0A4R9IH43_9LEPT</name>
<keyword evidence="3" id="KW-1185">Reference proteome</keyword>
<evidence type="ECO:0000259" key="1">
    <source>
        <dbReference type="Pfam" id="PF00557"/>
    </source>
</evidence>
<organism evidence="2 3">
    <name type="scientific">Leptospira noumeaensis</name>
    <dbReference type="NCBI Taxonomy" id="2484964"/>
    <lineage>
        <taxon>Bacteria</taxon>
        <taxon>Pseudomonadati</taxon>
        <taxon>Spirochaetota</taxon>
        <taxon>Spirochaetia</taxon>
        <taxon>Leptospirales</taxon>
        <taxon>Leptospiraceae</taxon>
        <taxon>Leptospira</taxon>
    </lineage>
</organism>
<protein>
    <submittedName>
        <fullName evidence="2">Aminopeptidase P family protein</fullName>
    </submittedName>
</protein>
<dbReference type="RefSeq" id="WP_135600247.1">
    <property type="nucleotide sequence ID" value="NZ_RQFK01000010.1"/>
</dbReference>
<dbReference type="EMBL" id="RQFK01000010">
    <property type="protein sequence ID" value="TGK87195.1"/>
    <property type="molecule type" value="Genomic_DNA"/>
</dbReference>